<organism evidence="1 2">
    <name type="scientific">Falsiporphyromonas endometrii</name>
    <dbReference type="NCBI Taxonomy" id="1387297"/>
    <lineage>
        <taxon>Bacteria</taxon>
        <taxon>Pseudomonadati</taxon>
        <taxon>Bacteroidota</taxon>
        <taxon>Bacteroidia</taxon>
        <taxon>Bacteroidales</taxon>
        <taxon>Porphyromonadaceae</taxon>
        <taxon>Falsiporphyromonas</taxon>
    </lineage>
</organism>
<dbReference type="Pfam" id="PF14054">
    <property type="entry name" value="DUF4249"/>
    <property type="match status" value="1"/>
</dbReference>
<protein>
    <submittedName>
        <fullName evidence="1">DUF4249 family protein</fullName>
    </submittedName>
</protein>
<dbReference type="EMBL" id="JBHSGO010000216">
    <property type="protein sequence ID" value="MFC4666850.1"/>
    <property type="molecule type" value="Genomic_DNA"/>
</dbReference>
<sequence>MNKIIFIVLATLALCLTGCENDLNLDIKSQTHPSIVINGLIEADSIPELKLSKTNAYISSGKAKHSSEDSLRLQSVEVKMFIDDKLVDRQLLEQDPSSYNGIIFYRGKVAPREKQKIRIEASSPGYKTAYFEEVMPEKPQINSLTVSEVVTDYNHFSRIAHDENGKYVTYKIDVNMTDRTYPKENWLGLAVRNTTPHDAQSEFWYGDSENNFPVWTGYDPLFPKVCNDLMKGINENYISQLSLYVIPFFNTKRMSSKTANIDVRIPKISQHQEGCFYLYGLNEAYYKFGLIKYDLDLDDDDDFSIDEDSGLVEQTPTLTNIKNGIGLVLLRSGSVRPFRINP</sequence>
<keyword evidence="2" id="KW-1185">Reference proteome</keyword>
<dbReference type="Proteomes" id="UP001596020">
    <property type="component" value="Unassembled WGS sequence"/>
</dbReference>
<evidence type="ECO:0000313" key="1">
    <source>
        <dbReference type="EMBL" id="MFC4666850.1"/>
    </source>
</evidence>
<name>A0ABV9K9H6_9PORP</name>
<reference evidence="2" key="1">
    <citation type="journal article" date="2019" name="Int. J. Syst. Evol. Microbiol.">
        <title>The Global Catalogue of Microorganisms (GCM) 10K type strain sequencing project: providing services to taxonomists for standard genome sequencing and annotation.</title>
        <authorList>
            <consortium name="The Broad Institute Genomics Platform"/>
            <consortium name="The Broad Institute Genome Sequencing Center for Infectious Disease"/>
            <person name="Wu L."/>
            <person name="Ma J."/>
        </authorList>
    </citation>
    <scope>NUCLEOTIDE SEQUENCE [LARGE SCALE GENOMIC DNA]</scope>
    <source>
        <strain evidence="2">CGMCC 4.7357</strain>
    </source>
</reference>
<gene>
    <name evidence="1" type="ORF">ACFO3G_09620</name>
</gene>
<proteinExistence type="predicted"/>
<dbReference type="RefSeq" id="WP_380080317.1">
    <property type="nucleotide sequence ID" value="NZ_JBHSGO010000216.1"/>
</dbReference>
<accession>A0ABV9K9H6</accession>
<comment type="caution">
    <text evidence="1">The sequence shown here is derived from an EMBL/GenBank/DDBJ whole genome shotgun (WGS) entry which is preliminary data.</text>
</comment>
<evidence type="ECO:0000313" key="2">
    <source>
        <dbReference type="Proteomes" id="UP001596020"/>
    </source>
</evidence>
<dbReference type="InterPro" id="IPR025345">
    <property type="entry name" value="DUF4249"/>
</dbReference>